<dbReference type="InterPro" id="IPR011701">
    <property type="entry name" value="MFS"/>
</dbReference>
<protein>
    <submittedName>
        <fullName evidence="8">Arabinose efflux permease family protein</fullName>
    </submittedName>
</protein>
<feature type="transmembrane region" description="Helical" evidence="6">
    <location>
        <begin position="194"/>
        <end position="218"/>
    </location>
</feature>
<evidence type="ECO:0000256" key="2">
    <source>
        <dbReference type="ARBA" id="ARBA00022475"/>
    </source>
</evidence>
<dbReference type="Pfam" id="PF07690">
    <property type="entry name" value="MFS_1"/>
    <property type="match status" value="1"/>
</dbReference>
<dbReference type="GO" id="GO:0022857">
    <property type="term" value="F:transmembrane transporter activity"/>
    <property type="evidence" value="ECO:0007669"/>
    <property type="project" value="InterPro"/>
</dbReference>
<evidence type="ECO:0000259" key="7">
    <source>
        <dbReference type="PROSITE" id="PS50850"/>
    </source>
</evidence>
<dbReference type="PANTHER" id="PTHR43124:SF3">
    <property type="entry name" value="CHLORAMPHENICOL EFFLUX PUMP RV0191"/>
    <property type="match status" value="1"/>
</dbReference>
<dbReference type="PROSITE" id="PS50850">
    <property type="entry name" value="MFS"/>
    <property type="match status" value="1"/>
</dbReference>
<sequence length="400" mass="40743">MSPRLLALLLGVLVSTVNESALAPALPFLARDLGISAGEAQGVVTAGLLGAALAYLPLTFLSGRVGAGRVYRTGLLFQALLGFLLFLFPSPTALYALRFLQGLATAGVVGLVPGLAASLYPGRRGYALGWVASTVAAGTLLGPALGGLLTGALGWRWVFLLPLPFGLLALAQSGGLPELPPQGGDLGRLFRARAFLRALLATALYFAHTLGTTLALAFFLSGEGLGPEAVGGFLLLSPLQLLLLGAWAGRTADRAGYARVVRLGGALLVLGGALLAFLALLSPLPGAVLGLILLGAGRALFQAANNAQVLGLAPKGEEALASGALSVARVLGQGLGGFLAGVGLEALNPLGHRLAFALVVLSLSGLMGVGLLLQRLPLDPREDHPLYDLALEEEEDQQGG</sequence>
<keyword evidence="3 6" id="KW-0812">Transmembrane</keyword>
<evidence type="ECO:0000256" key="3">
    <source>
        <dbReference type="ARBA" id="ARBA00022692"/>
    </source>
</evidence>
<comment type="subcellular location">
    <subcellularLocation>
        <location evidence="1">Cell membrane</location>
        <topology evidence="1">Multi-pass membrane protein</topology>
    </subcellularLocation>
</comment>
<gene>
    <name evidence="8" type="ORF">Theos_2467</name>
</gene>
<dbReference type="SUPFAM" id="SSF103473">
    <property type="entry name" value="MFS general substrate transporter"/>
    <property type="match status" value="1"/>
</dbReference>
<reference evidence="8 9" key="1">
    <citation type="journal article" date="2013" name="Genome Announc.">
        <title>Whole Genome Sequencing of Thermus oshimai JL-2 and Thermus thermophilus JL-18, Incomplete Denitrifiers from the United States Great Basin.</title>
        <authorList>
            <person name="Murugapiran S.K."/>
            <person name="Huntemann M."/>
            <person name="Wei C.L."/>
            <person name="Han J."/>
            <person name="Detter J.C."/>
            <person name="Han C.S."/>
            <person name="Erkkila T.H."/>
            <person name="Teshima H."/>
            <person name="Chen A."/>
            <person name="Kyrpides N."/>
            <person name="Mavrommatis K."/>
            <person name="Markowitz V."/>
            <person name="Szeto E."/>
            <person name="Ivanova N."/>
            <person name="Pagani I."/>
            <person name="Lam J."/>
            <person name="McDonald A.I."/>
            <person name="Dodsworth J.A."/>
            <person name="Pati A."/>
            <person name="Goodwin L."/>
            <person name="Peters L."/>
            <person name="Pitluck S."/>
            <person name="Woyke T."/>
            <person name="Hedlund B.P."/>
        </authorList>
    </citation>
    <scope>NUCLEOTIDE SEQUENCE</scope>
    <source>
        <strain evidence="8 9">JL-2</strain>
        <plasmid evidence="8">pTHEOS01</plasmid>
    </source>
</reference>
<evidence type="ECO:0000256" key="6">
    <source>
        <dbReference type="SAM" id="Phobius"/>
    </source>
</evidence>
<dbReference type="InterPro" id="IPR036259">
    <property type="entry name" value="MFS_trans_sf"/>
</dbReference>
<feature type="transmembrane region" description="Helical" evidence="6">
    <location>
        <begin position="260"/>
        <end position="281"/>
    </location>
</feature>
<evidence type="ECO:0000256" key="5">
    <source>
        <dbReference type="ARBA" id="ARBA00023136"/>
    </source>
</evidence>
<dbReference type="PANTHER" id="PTHR43124">
    <property type="entry name" value="PURINE EFFLUX PUMP PBUE"/>
    <property type="match status" value="1"/>
</dbReference>
<dbReference type="RefSeq" id="WP_015065438.1">
    <property type="nucleotide sequence ID" value="NC_019387.1"/>
</dbReference>
<dbReference type="InterPro" id="IPR020846">
    <property type="entry name" value="MFS_dom"/>
</dbReference>
<dbReference type="AlphaFoldDB" id="K7R8M3"/>
<organism evidence="8 9">
    <name type="scientific">Thermus oshimai JL-2</name>
    <dbReference type="NCBI Taxonomy" id="751945"/>
    <lineage>
        <taxon>Bacteria</taxon>
        <taxon>Thermotogati</taxon>
        <taxon>Deinococcota</taxon>
        <taxon>Deinococci</taxon>
        <taxon>Thermales</taxon>
        <taxon>Thermaceae</taxon>
        <taxon>Thermus</taxon>
    </lineage>
</organism>
<dbReference type="HOGENOM" id="CLU_690654_0_0_0"/>
<feature type="domain" description="Major facilitator superfamily (MFS) profile" evidence="7">
    <location>
        <begin position="4"/>
        <end position="382"/>
    </location>
</feature>
<dbReference type="EMBL" id="CP003250">
    <property type="protein sequence ID" value="AFV77444.1"/>
    <property type="molecule type" value="Genomic_DNA"/>
</dbReference>
<dbReference type="GO" id="GO:0005886">
    <property type="term" value="C:plasma membrane"/>
    <property type="evidence" value="ECO:0007669"/>
    <property type="project" value="UniProtKB-SubCell"/>
</dbReference>
<dbReference type="Proteomes" id="UP000000211">
    <property type="component" value="Plasmid pTHEOS01"/>
</dbReference>
<evidence type="ECO:0000313" key="9">
    <source>
        <dbReference type="Proteomes" id="UP000000211"/>
    </source>
</evidence>
<dbReference type="KEGG" id="tos:Theos_2467"/>
<dbReference type="PATRIC" id="fig|751945.3.peg.2407"/>
<name>K7R8M3_THEOS</name>
<keyword evidence="4 6" id="KW-1133">Transmembrane helix</keyword>
<feature type="transmembrane region" description="Helical" evidence="6">
    <location>
        <begin position="354"/>
        <end position="373"/>
    </location>
</feature>
<keyword evidence="8" id="KW-0614">Plasmid</keyword>
<proteinExistence type="predicted"/>
<feature type="transmembrane region" description="Helical" evidence="6">
    <location>
        <begin position="41"/>
        <end position="58"/>
    </location>
</feature>
<dbReference type="InterPro" id="IPR050189">
    <property type="entry name" value="MFS_Efflux_Transporters"/>
</dbReference>
<feature type="transmembrane region" description="Helical" evidence="6">
    <location>
        <begin position="100"/>
        <end position="120"/>
    </location>
</feature>
<evidence type="ECO:0000256" key="1">
    <source>
        <dbReference type="ARBA" id="ARBA00004651"/>
    </source>
</evidence>
<feature type="transmembrane region" description="Helical" evidence="6">
    <location>
        <begin position="127"/>
        <end position="149"/>
    </location>
</feature>
<evidence type="ECO:0000256" key="4">
    <source>
        <dbReference type="ARBA" id="ARBA00022989"/>
    </source>
</evidence>
<keyword evidence="5 6" id="KW-0472">Membrane</keyword>
<feature type="transmembrane region" description="Helical" evidence="6">
    <location>
        <begin position="230"/>
        <end position="248"/>
    </location>
</feature>
<feature type="transmembrane region" description="Helical" evidence="6">
    <location>
        <begin position="70"/>
        <end position="88"/>
    </location>
</feature>
<dbReference type="Gene3D" id="1.20.1250.20">
    <property type="entry name" value="MFS general substrate transporter like domains"/>
    <property type="match status" value="1"/>
</dbReference>
<geneLocation type="plasmid" evidence="8 9">
    <name>pTHEOS01</name>
</geneLocation>
<keyword evidence="2" id="KW-1003">Cell membrane</keyword>
<accession>K7R8M3</accession>
<feature type="transmembrane region" description="Helical" evidence="6">
    <location>
        <begin position="155"/>
        <end position="173"/>
    </location>
</feature>
<evidence type="ECO:0000313" key="8">
    <source>
        <dbReference type="EMBL" id="AFV77444.1"/>
    </source>
</evidence>
<keyword evidence="9" id="KW-1185">Reference proteome</keyword>